<evidence type="ECO:0000256" key="2">
    <source>
        <dbReference type="ARBA" id="ARBA00023287"/>
    </source>
</evidence>
<protein>
    <submittedName>
        <fullName evidence="4">Prepilin-type N-terminal cleavage/methylation domain-containing protein</fullName>
    </submittedName>
</protein>
<dbReference type="RefSeq" id="WP_176799680.1">
    <property type="nucleotide sequence ID" value="NZ_CP040798.1"/>
</dbReference>
<dbReference type="AlphaFoldDB" id="A0A7H8V3G9"/>
<sequence length="487" mass="54140">MKGLKKRKGVTLVEVLISLMLIGVIAASLLGFFSGSFNNILRQRGQNTTNFDIQESFETELAKIKKNGGQGTDVEIFRYQIGNGTYQSVNVTGTTLSYKDNKVKNIHLFAANVNETMLELPSDLAVEIKGNKRYYYAGEIVPDASAGLKDNKQETKARIYTESGWFLSDRSIGSGAPGIVPVGTIGTVGDNIVSQLLLPEMPTDFRKQPNLQQGMLIEDEMRGRYLAFAARAINSYGRVGNYQEAKSRIWVMGLPITKNLRLHTDADLALLKNGNSTTIIPTDNQPHANTEVRDYFNDVVYGATIPVLNYKEPAINQARQLIALDERTMQFSNHNFNNGYTTSVLIGNRQQTGPLLTYKLDDKLTWGINLENDGRIAIKTIDTTISNTGDQEYIQNVRLDYSKDNSIQVRSAAKNGTLGIEIFINGQSVYNKTVAINRGGVTHDISSGQIIFSGKTYINEFAIYTKALENTDINKLSEYFRDKYKAS</sequence>
<gene>
    <name evidence="4" type="ORF">FDP16_11660</name>
</gene>
<dbReference type="NCBIfam" id="TIGR02532">
    <property type="entry name" value="IV_pilin_GFxxxE"/>
    <property type="match status" value="1"/>
</dbReference>
<evidence type="ECO:0000313" key="5">
    <source>
        <dbReference type="Proteomes" id="UP000509535"/>
    </source>
</evidence>
<keyword evidence="3" id="KW-0812">Transmembrane</keyword>
<dbReference type="InterPro" id="IPR012902">
    <property type="entry name" value="N_methyl_site"/>
</dbReference>
<name>A0A7H8V3G9_STRSA</name>
<dbReference type="EMBL" id="CP040798">
    <property type="protein sequence ID" value="QLB51046.1"/>
    <property type="molecule type" value="Genomic_DNA"/>
</dbReference>
<evidence type="ECO:0000256" key="1">
    <source>
        <dbReference type="ARBA" id="ARBA00004241"/>
    </source>
</evidence>
<dbReference type="GO" id="GO:0009986">
    <property type="term" value="C:cell surface"/>
    <property type="evidence" value="ECO:0007669"/>
    <property type="project" value="UniProtKB-SubCell"/>
</dbReference>
<keyword evidence="3" id="KW-1133">Transmembrane helix</keyword>
<evidence type="ECO:0000256" key="3">
    <source>
        <dbReference type="SAM" id="Phobius"/>
    </source>
</evidence>
<feature type="transmembrane region" description="Helical" evidence="3">
    <location>
        <begin position="12"/>
        <end position="33"/>
    </location>
</feature>
<evidence type="ECO:0000313" key="4">
    <source>
        <dbReference type="EMBL" id="QLB51046.1"/>
    </source>
</evidence>
<proteinExistence type="predicted"/>
<keyword evidence="3" id="KW-0472">Membrane</keyword>
<dbReference type="PROSITE" id="PS00409">
    <property type="entry name" value="PROKAR_NTER_METHYL"/>
    <property type="match status" value="1"/>
</dbReference>
<reference evidence="4 5" key="1">
    <citation type="submission" date="2019-06" db="EMBL/GenBank/DDBJ databases">
        <title>The organization of the Streptococcus sanguinis genomes.</title>
        <authorList>
            <person name="Wang H.Y."/>
            <person name="Chen Y.Y.M."/>
            <person name="Wu C.H."/>
        </authorList>
    </citation>
    <scope>NUCLEOTIDE SEQUENCE [LARGE SCALE GENOMIC DNA]</scope>
    <source>
        <strain evidence="4 5">CGMH058</strain>
    </source>
</reference>
<comment type="subcellular location">
    <subcellularLocation>
        <location evidence="1">Cell surface</location>
    </subcellularLocation>
</comment>
<dbReference type="Proteomes" id="UP000509535">
    <property type="component" value="Chromosome"/>
</dbReference>
<dbReference type="Pfam" id="PF07963">
    <property type="entry name" value="N_methyl"/>
    <property type="match status" value="1"/>
</dbReference>
<accession>A0A7H8V3G9</accession>
<organism evidence="4 5">
    <name type="scientific">Streptococcus sanguinis</name>
    <dbReference type="NCBI Taxonomy" id="1305"/>
    <lineage>
        <taxon>Bacteria</taxon>
        <taxon>Bacillati</taxon>
        <taxon>Bacillota</taxon>
        <taxon>Bacilli</taxon>
        <taxon>Lactobacillales</taxon>
        <taxon>Streptococcaceae</taxon>
        <taxon>Streptococcus</taxon>
    </lineage>
</organism>
<dbReference type="GO" id="GO:0030420">
    <property type="term" value="P:establishment of competence for transformation"/>
    <property type="evidence" value="ECO:0007669"/>
    <property type="project" value="UniProtKB-KW"/>
</dbReference>
<keyword evidence="2" id="KW-0178">Competence</keyword>